<dbReference type="InterPro" id="IPR001173">
    <property type="entry name" value="Glyco_trans_2-like"/>
</dbReference>
<proteinExistence type="inferred from homology"/>
<dbReference type="Proteomes" id="UP000028781">
    <property type="component" value="Chromosome"/>
</dbReference>
<dbReference type="EMBL" id="CP009149">
    <property type="protein sequence ID" value="AIJ04917.1"/>
    <property type="molecule type" value="Genomic_DNA"/>
</dbReference>
<dbReference type="PANTHER" id="PTHR43179">
    <property type="entry name" value="RHAMNOSYLTRANSFERASE WBBL"/>
    <property type="match status" value="1"/>
</dbReference>
<evidence type="ECO:0000313" key="6">
    <source>
        <dbReference type="Proteomes" id="UP000028781"/>
    </source>
</evidence>
<dbReference type="CDD" id="cd04186">
    <property type="entry name" value="GT_2_like_c"/>
    <property type="match status" value="1"/>
</dbReference>
<evidence type="ECO:0000256" key="2">
    <source>
        <dbReference type="ARBA" id="ARBA00022676"/>
    </source>
</evidence>
<comment type="similarity">
    <text evidence="1">Belongs to the glycosyltransferase 2 family.</text>
</comment>
<feature type="domain" description="Glycosyltransferase 2-like" evidence="4">
    <location>
        <begin position="6"/>
        <end position="185"/>
    </location>
</feature>
<name>A0A076LDP0_9EURY</name>
<organism evidence="5 6">
    <name type="scientific">Methanocaldococcus bathoardescens</name>
    <dbReference type="NCBI Taxonomy" id="1301915"/>
    <lineage>
        <taxon>Archaea</taxon>
        <taxon>Methanobacteriati</taxon>
        <taxon>Methanobacteriota</taxon>
        <taxon>Methanomada group</taxon>
        <taxon>Methanococci</taxon>
        <taxon>Methanococcales</taxon>
        <taxon>Methanocaldococcaceae</taxon>
        <taxon>Methanocaldococcus</taxon>
    </lineage>
</organism>
<dbReference type="KEGG" id="mjh:JH146_0066"/>
<protein>
    <submittedName>
        <fullName evidence="5">Glycosyl transferase family protein</fullName>
    </submittedName>
</protein>
<dbReference type="AlphaFoldDB" id="A0A076LDP0"/>
<dbReference type="PANTHER" id="PTHR43179:SF12">
    <property type="entry name" value="GALACTOFURANOSYLTRANSFERASE GLFT2"/>
    <property type="match status" value="1"/>
</dbReference>
<evidence type="ECO:0000259" key="4">
    <source>
        <dbReference type="Pfam" id="PF00535"/>
    </source>
</evidence>
<reference evidence="5 6" key="1">
    <citation type="journal article" date="2015" name="Int. J. Syst. Evol. Microbiol.">
        <title>M ethanocaldococcus bathoardescens sp. nov., a hyperthermophilic methanogen isolated from a volcanically active deep-sea hydrothermal vent.</title>
        <authorList>
            <person name="Stewart L.C."/>
            <person name="Jung J.H."/>
            <person name="Kim Y.T."/>
            <person name="Kwon S.W."/>
            <person name="Park C.S."/>
            <person name="Holden J.F."/>
        </authorList>
    </citation>
    <scope>NUCLEOTIDE SEQUENCE [LARGE SCALE GENOMIC DNA]</scope>
    <source>
        <strain evidence="5 6">JH146</strain>
    </source>
</reference>
<dbReference type="GO" id="GO:0016757">
    <property type="term" value="F:glycosyltransferase activity"/>
    <property type="evidence" value="ECO:0007669"/>
    <property type="project" value="UniProtKB-KW"/>
</dbReference>
<gene>
    <name evidence="5" type="ORF">JH146_0066</name>
</gene>
<evidence type="ECO:0000256" key="3">
    <source>
        <dbReference type="ARBA" id="ARBA00022679"/>
    </source>
</evidence>
<keyword evidence="2" id="KW-0328">Glycosyltransferase</keyword>
<keyword evidence="6" id="KW-1185">Reference proteome</keyword>
<keyword evidence="3 5" id="KW-0808">Transferase</keyword>
<accession>A0A076LDP0</accession>
<evidence type="ECO:0000256" key="1">
    <source>
        <dbReference type="ARBA" id="ARBA00006739"/>
    </source>
</evidence>
<dbReference type="InterPro" id="IPR029044">
    <property type="entry name" value="Nucleotide-diphossugar_trans"/>
</dbReference>
<dbReference type="STRING" id="1301915.JH146_0066"/>
<dbReference type="RefSeq" id="WP_048201133.1">
    <property type="nucleotide sequence ID" value="NZ_CP009149.1"/>
</dbReference>
<evidence type="ECO:0000313" key="5">
    <source>
        <dbReference type="EMBL" id="AIJ04917.1"/>
    </source>
</evidence>
<dbReference type="GeneID" id="24890657"/>
<dbReference type="OrthoDB" id="46222at2157"/>
<dbReference type="Pfam" id="PF00535">
    <property type="entry name" value="Glycos_transf_2"/>
    <property type="match status" value="1"/>
</dbReference>
<sequence length="334" mass="39088">MAETYIVTPDYNGTRFLKDYFESLFNQTYQNFKIVFVDNSPNNDSIDYIKKNYEDKLKEGKIIIIKNPENYGFAKATNIGIKKAFEDKECKYIVCLNNDIKAEPNFLEELIKCAERHPDAGSIQPKMIWGLYPELIDSAGIEYSKNGLGFNRGAYEPVDKYNEEEEILGCCAGACLYRREALEDVKIDDEYFDEDFFAYYEDFDLALRLQWSGWKAWYCPKAIVYHYKGGTGGVISDFTVYHCGRNYTLTVFKNLPNQYIIKHFYLIILAELAQIGINLLRGKPVIIKAKIDAYKNLRKFLKKKKKIKKRVDFKDLEKLFIMKWRANIPKYVKL</sequence>
<dbReference type="SUPFAM" id="SSF53448">
    <property type="entry name" value="Nucleotide-diphospho-sugar transferases"/>
    <property type="match status" value="1"/>
</dbReference>
<dbReference type="HOGENOM" id="CLU_023845_4_0_2"/>
<dbReference type="Gene3D" id="3.90.550.10">
    <property type="entry name" value="Spore Coat Polysaccharide Biosynthesis Protein SpsA, Chain A"/>
    <property type="match status" value="1"/>
</dbReference>